<dbReference type="AlphaFoldDB" id="A0A1X6WRS0"/>
<evidence type="ECO:0000256" key="2">
    <source>
        <dbReference type="SAM" id="Phobius"/>
    </source>
</evidence>
<dbReference type="RefSeq" id="WP_086952597.1">
    <property type="nucleotide sequence ID" value="NZ_FWFD01000017.1"/>
</dbReference>
<dbReference type="OrthoDB" id="4427456at2"/>
<evidence type="ECO:0000313" key="5">
    <source>
        <dbReference type="Proteomes" id="UP000195918"/>
    </source>
</evidence>
<protein>
    <submittedName>
        <fullName evidence="4">Transcriptional regulator, XRE family</fullName>
    </submittedName>
</protein>
<dbReference type="CDD" id="cd00093">
    <property type="entry name" value="HTH_XRE"/>
    <property type="match status" value="1"/>
</dbReference>
<evidence type="ECO:0000256" key="1">
    <source>
        <dbReference type="ARBA" id="ARBA00023125"/>
    </source>
</evidence>
<dbReference type="PANTHER" id="PTHR46558">
    <property type="entry name" value="TRACRIPTIONAL REGULATORY PROTEIN-RELATED-RELATED"/>
    <property type="match status" value="1"/>
</dbReference>
<dbReference type="InterPro" id="IPR010982">
    <property type="entry name" value="Lambda_DNA-bd_dom_sf"/>
</dbReference>
<feature type="domain" description="HTH cro/C1-type" evidence="3">
    <location>
        <begin position="7"/>
        <end position="61"/>
    </location>
</feature>
<reference evidence="5" key="1">
    <citation type="submission" date="2017-02" db="EMBL/GenBank/DDBJ databases">
        <authorList>
            <person name="Dridi B."/>
        </authorList>
    </citation>
    <scope>NUCLEOTIDE SEQUENCE [LARGE SCALE GENOMIC DNA]</scope>
    <source>
        <strain evidence="5">bH819</strain>
    </source>
</reference>
<keyword evidence="1" id="KW-0238">DNA-binding</keyword>
<organism evidence="4 5">
    <name type="scientific">Vagococcus fluvialis bH819</name>
    <dbReference type="NCBI Taxonomy" id="1255619"/>
    <lineage>
        <taxon>Bacteria</taxon>
        <taxon>Bacillati</taxon>
        <taxon>Bacillota</taxon>
        <taxon>Bacilli</taxon>
        <taxon>Lactobacillales</taxon>
        <taxon>Enterococcaceae</taxon>
        <taxon>Vagococcus</taxon>
    </lineage>
</organism>
<keyword evidence="2" id="KW-0812">Transmembrane</keyword>
<evidence type="ECO:0000259" key="3">
    <source>
        <dbReference type="PROSITE" id="PS50943"/>
    </source>
</evidence>
<name>A0A1X6WRS0_9ENTE</name>
<evidence type="ECO:0000313" key="4">
    <source>
        <dbReference type="EMBL" id="SLM86967.1"/>
    </source>
</evidence>
<dbReference type="SMART" id="SM00530">
    <property type="entry name" value="HTH_XRE"/>
    <property type="match status" value="1"/>
</dbReference>
<dbReference type="Proteomes" id="UP000195918">
    <property type="component" value="Unassembled WGS sequence"/>
</dbReference>
<sequence>MDIGLLLKNLRKKNELTQEEVAQKLFVSRQTVSRWEQNRTIPNIYVLEDISKLYGITLEELIADKEGGKVMEHKKINIFGLLGVLIFNIYIVLGPLIVAIAVSLSALFVSIIFSACPIILLVVNIMGLQPFTWSQLGFAILLCLIGLSVLFLVKKTYKSVFNILKAYCRYNLKTILV</sequence>
<proteinExistence type="predicted"/>
<keyword evidence="2" id="KW-1133">Transmembrane helix</keyword>
<dbReference type="EMBL" id="FWFD01000017">
    <property type="protein sequence ID" value="SLM86967.1"/>
    <property type="molecule type" value="Genomic_DNA"/>
</dbReference>
<dbReference type="PANTHER" id="PTHR46558:SF13">
    <property type="entry name" value="HTH-TYPE TRANSCRIPTIONAL REGULATOR IMMR"/>
    <property type="match status" value="1"/>
</dbReference>
<keyword evidence="2" id="KW-0472">Membrane</keyword>
<accession>A0A1X6WRS0</accession>
<dbReference type="Pfam" id="PF01381">
    <property type="entry name" value="HTH_3"/>
    <property type="match status" value="1"/>
</dbReference>
<dbReference type="GO" id="GO:0003677">
    <property type="term" value="F:DNA binding"/>
    <property type="evidence" value="ECO:0007669"/>
    <property type="project" value="UniProtKB-KW"/>
</dbReference>
<dbReference type="PROSITE" id="PS50943">
    <property type="entry name" value="HTH_CROC1"/>
    <property type="match status" value="1"/>
</dbReference>
<keyword evidence="5" id="KW-1185">Reference proteome</keyword>
<dbReference type="InterPro" id="IPR001387">
    <property type="entry name" value="Cro/C1-type_HTH"/>
</dbReference>
<feature type="transmembrane region" description="Helical" evidence="2">
    <location>
        <begin position="78"/>
        <end position="100"/>
    </location>
</feature>
<dbReference type="Gene3D" id="1.10.260.40">
    <property type="entry name" value="lambda repressor-like DNA-binding domains"/>
    <property type="match status" value="1"/>
</dbReference>
<gene>
    <name evidence="4" type="ORF">FM121_12795</name>
</gene>
<dbReference type="SUPFAM" id="SSF47413">
    <property type="entry name" value="lambda repressor-like DNA-binding domains"/>
    <property type="match status" value="1"/>
</dbReference>
<feature type="transmembrane region" description="Helical" evidence="2">
    <location>
        <begin position="133"/>
        <end position="153"/>
    </location>
</feature>
<feature type="transmembrane region" description="Helical" evidence="2">
    <location>
        <begin position="107"/>
        <end position="127"/>
    </location>
</feature>